<sequence>MAGVLVVYHVLWYFSINDKLKSTFCGLEHS</sequence>
<comment type="caution">
    <text evidence="1">The sequence shown here is derived from an EMBL/GenBank/DDBJ whole genome shotgun (WGS) entry which is preliminary data.</text>
</comment>
<name>A0A1R3HR28_9ROSI</name>
<keyword evidence="2" id="KW-1185">Reference proteome</keyword>
<proteinExistence type="predicted"/>
<dbReference type="Proteomes" id="UP000187203">
    <property type="component" value="Unassembled WGS sequence"/>
</dbReference>
<organism evidence="1 2">
    <name type="scientific">Corchorus olitorius</name>
    <dbReference type="NCBI Taxonomy" id="93759"/>
    <lineage>
        <taxon>Eukaryota</taxon>
        <taxon>Viridiplantae</taxon>
        <taxon>Streptophyta</taxon>
        <taxon>Embryophyta</taxon>
        <taxon>Tracheophyta</taxon>
        <taxon>Spermatophyta</taxon>
        <taxon>Magnoliopsida</taxon>
        <taxon>eudicotyledons</taxon>
        <taxon>Gunneridae</taxon>
        <taxon>Pentapetalae</taxon>
        <taxon>rosids</taxon>
        <taxon>malvids</taxon>
        <taxon>Malvales</taxon>
        <taxon>Malvaceae</taxon>
        <taxon>Grewioideae</taxon>
        <taxon>Apeibeae</taxon>
        <taxon>Corchorus</taxon>
    </lineage>
</organism>
<gene>
    <name evidence="1" type="ORF">COLO4_27460</name>
</gene>
<evidence type="ECO:0000313" key="2">
    <source>
        <dbReference type="Proteomes" id="UP000187203"/>
    </source>
</evidence>
<protein>
    <submittedName>
        <fullName evidence="1">Uncharacterized protein</fullName>
    </submittedName>
</protein>
<reference evidence="2" key="1">
    <citation type="submission" date="2013-09" db="EMBL/GenBank/DDBJ databases">
        <title>Corchorus olitorius genome sequencing.</title>
        <authorList>
            <person name="Alam M."/>
            <person name="Haque M.S."/>
            <person name="Islam M.S."/>
            <person name="Emdad E.M."/>
            <person name="Islam M.M."/>
            <person name="Ahmed B."/>
            <person name="Halim A."/>
            <person name="Hossen Q.M.M."/>
            <person name="Hossain M.Z."/>
            <person name="Ahmed R."/>
            <person name="Khan M.M."/>
            <person name="Islam R."/>
            <person name="Rashid M.M."/>
            <person name="Khan S.A."/>
            <person name="Rahman M.S."/>
            <person name="Alam M."/>
            <person name="Yahiya A.S."/>
            <person name="Khan M.S."/>
            <person name="Azam M.S."/>
            <person name="Haque T."/>
            <person name="Lashkar M.Z.H."/>
            <person name="Akhand A.I."/>
            <person name="Morshed G."/>
            <person name="Roy S."/>
            <person name="Uddin K.S."/>
            <person name="Rabeya T."/>
            <person name="Hossain A.S."/>
            <person name="Chowdhury A."/>
            <person name="Snigdha A.R."/>
            <person name="Mortoza M.S."/>
            <person name="Matin S.A."/>
            <person name="Hoque S.M.E."/>
            <person name="Islam M.K."/>
            <person name="Roy D.K."/>
            <person name="Haider R."/>
            <person name="Moosa M.M."/>
            <person name="Elias S.M."/>
            <person name="Hasan A.M."/>
            <person name="Jahan S."/>
            <person name="Shafiuddin M."/>
            <person name="Mahmood N."/>
            <person name="Shommy N.S."/>
        </authorList>
    </citation>
    <scope>NUCLEOTIDE SEQUENCE [LARGE SCALE GENOMIC DNA]</scope>
    <source>
        <strain evidence="2">cv. O-4</strain>
    </source>
</reference>
<evidence type="ECO:0000313" key="1">
    <source>
        <dbReference type="EMBL" id="OMO72798.1"/>
    </source>
</evidence>
<dbReference type="EMBL" id="AWUE01019576">
    <property type="protein sequence ID" value="OMO72798.1"/>
    <property type="molecule type" value="Genomic_DNA"/>
</dbReference>
<dbReference type="AlphaFoldDB" id="A0A1R3HR28"/>
<accession>A0A1R3HR28</accession>